<name>A0A9W3SBS1_BACTU</name>
<dbReference type="EMBL" id="CP015350">
    <property type="protein sequence ID" value="ANS48529.1"/>
    <property type="molecule type" value="Genomic_DNA"/>
</dbReference>
<dbReference type="AlphaFoldDB" id="A0A9W3SBS1"/>
<proteinExistence type="predicted"/>
<organism evidence="1 2">
    <name type="scientific">Bacillus thuringiensis</name>
    <dbReference type="NCBI Taxonomy" id="1428"/>
    <lineage>
        <taxon>Bacteria</taxon>
        <taxon>Bacillati</taxon>
        <taxon>Bacillota</taxon>
        <taxon>Bacilli</taxon>
        <taxon>Bacillales</taxon>
        <taxon>Bacillaceae</taxon>
        <taxon>Bacillus</taxon>
        <taxon>Bacillus cereus group</taxon>
    </lineage>
</organism>
<protein>
    <submittedName>
        <fullName evidence="1">Uncharacterized protein</fullName>
    </submittedName>
</protein>
<reference evidence="1 2" key="1">
    <citation type="submission" date="2016-04" db="EMBL/GenBank/DDBJ databases">
        <title>High quality genome of the nematocidal Bacillus thuringiensis MYBT18246.</title>
        <authorList>
            <person name="Hollensteiner J."/>
            <person name="Poehlein A."/>
            <person name="Sproeer C."/>
            <person name="Bunk B."/>
            <person name="Rosenstiel P."/>
            <person name="Schulenburg H."/>
            <person name="Liesegang H."/>
        </authorList>
    </citation>
    <scope>NUCLEOTIDE SEQUENCE [LARGE SCALE GENOMIC DNA]</scope>
    <source>
        <strain evidence="1 2">MYBT18246</strain>
    </source>
</reference>
<evidence type="ECO:0000313" key="1">
    <source>
        <dbReference type="EMBL" id="ANS48529.1"/>
    </source>
</evidence>
<dbReference type="Proteomes" id="UP000092743">
    <property type="component" value="Chromosome"/>
</dbReference>
<accession>A0A9W3SBS1</accession>
<sequence>MSNSAVSYIKTNKLPLEVKKYETWIVKNSF</sequence>
<evidence type="ECO:0000313" key="2">
    <source>
        <dbReference type="Proteomes" id="UP000092743"/>
    </source>
</evidence>
<gene>
    <name evidence="1" type="ORF">BT246_31670</name>
</gene>